<accession>W9RGC8</accession>
<dbReference type="Proteomes" id="UP000030645">
    <property type="component" value="Unassembled WGS sequence"/>
</dbReference>
<protein>
    <submittedName>
        <fullName evidence="1">Uncharacterized protein</fullName>
    </submittedName>
</protein>
<proteinExistence type="predicted"/>
<sequence length="62" mass="7054">MAKHFGVVTGPIIRQIEALFTLYNCHGNGDNFWCRNEANHPSYRSTLRALQLPQERGQPLVS</sequence>
<evidence type="ECO:0000313" key="2">
    <source>
        <dbReference type="Proteomes" id="UP000030645"/>
    </source>
</evidence>
<evidence type="ECO:0000313" key="1">
    <source>
        <dbReference type="EMBL" id="EXB72982.1"/>
    </source>
</evidence>
<dbReference type="AlphaFoldDB" id="W9RGC8"/>
<name>W9RGC8_9ROSA</name>
<keyword evidence="2" id="KW-1185">Reference proteome</keyword>
<gene>
    <name evidence="1" type="ORF">L484_000831</name>
</gene>
<dbReference type="EMBL" id="KE344634">
    <property type="protein sequence ID" value="EXB72982.1"/>
    <property type="molecule type" value="Genomic_DNA"/>
</dbReference>
<reference evidence="2" key="1">
    <citation type="submission" date="2013-01" db="EMBL/GenBank/DDBJ databases">
        <title>Draft Genome Sequence of a Mulberry Tree, Morus notabilis C.K. Schneid.</title>
        <authorList>
            <person name="He N."/>
            <person name="Zhao S."/>
        </authorList>
    </citation>
    <scope>NUCLEOTIDE SEQUENCE</scope>
</reference>
<organism evidence="1 2">
    <name type="scientific">Morus notabilis</name>
    <dbReference type="NCBI Taxonomy" id="981085"/>
    <lineage>
        <taxon>Eukaryota</taxon>
        <taxon>Viridiplantae</taxon>
        <taxon>Streptophyta</taxon>
        <taxon>Embryophyta</taxon>
        <taxon>Tracheophyta</taxon>
        <taxon>Spermatophyta</taxon>
        <taxon>Magnoliopsida</taxon>
        <taxon>eudicotyledons</taxon>
        <taxon>Gunneridae</taxon>
        <taxon>Pentapetalae</taxon>
        <taxon>rosids</taxon>
        <taxon>fabids</taxon>
        <taxon>Rosales</taxon>
        <taxon>Moraceae</taxon>
        <taxon>Moreae</taxon>
        <taxon>Morus</taxon>
    </lineage>
</organism>